<dbReference type="SMART" id="SM00260">
    <property type="entry name" value="CheW"/>
    <property type="match status" value="1"/>
</dbReference>
<dbReference type="Gene3D" id="2.40.50.180">
    <property type="entry name" value="CheA-289, Domain 4"/>
    <property type="match status" value="1"/>
</dbReference>
<dbReference type="PROSITE" id="PS50851">
    <property type="entry name" value="CHEW"/>
    <property type="match status" value="1"/>
</dbReference>
<dbReference type="InterPro" id="IPR036061">
    <property type="entry name" value="CheW-like_dom_sf"/>
</dbReference>
<feature type="domain" description="CheW-like" evidence="1">
    <location>
        <begin position="58"/>
        <end position="200"/>
    </location>
</feature>
<gene>
    <name evidence="2" type="ORF">DEW08_02570</name>
</gene>
<dbReference type="SUPFAM" id="SSF50341">
    <property type="entry name" value="CheW-like"/>
    <property type="match status" value="1"/>
</dbReference>
<evidence type="ECO:0000313" key="3">
    <source>
        <dbReference type="Proteomes" id="UP000245629"/>
    </source>
</evidence>
<dbReference type="RefSeq" id="WP_109324230.1">
    <property type="nucleotide sequence ID" value="NZ_CP029352.1"/>
</dbReference>
<evidence type="ECO:0000313" key="2">
    <source>
        <dbReference type="EMBL" id="AWK85213.1"/>
    </source>
</evidence>
<dbReference type="Proteomes" id="UP000245629">
    <property type="component" value="Chromosome 1"/>
</dbReference>
<dbReference type="KEGG" id="azz:DEW08_02570"/>
<protein>
    <submittedName>
        <fullName evidence="2">Chemotaxis protein</fullName>
    </submittedName>
</protein>
<evidence type="ECO:0000259" key="1">
    <source>
        <dbReference type="PROSITE" id="PS50851"/>
    </source>
</evidence>
<name>A0A2S2CL36_9PROT</name>
<dbReference type="AlphaFoldDB" id="A0A2S2CL36"/>
<dbReference type="Pfam" id="PF01584">
    <property type="entry name" value="CheW"/>
    <property type="match status" value="1"/>
</dbReference>
<dbReference type="OrthoDB" id="7305372at2"/>
<dbReference type="GO" id="GO:0006935">
    <property type="term" value="P:chemotaxis"/>
    <property type="evidence" value="ECO:0007669"/>
    <property type="project" value="InterPro"/>
</dbReference>
<reference evidence="3" key="1">
    <citation type="submission" date="2018-05" db="EMBL/GenBank/DDBJ databases">
        <title>Azospirillum thermophila sp. nov., a novel isolated from hot spring.</title>
        <authorList>
            <person name="Zhao Z."/>
        </authorList>
    </citation>
    <scope>NUCLEOTIDE SEQUENCE [LARGE SCALE GENOMIC DNA]</scope>
    <source>
        <strain evidence="3">CFH 70021</strain>
    </source>
</reference>
<dbReference type="EMBL" id="CP029352">
    <property type="protein sequence ID" value="AWK85213.1"/>
    <property type="molecule type" value="Genomic_DNA"/>
</dbReference>
<organism evidence="2 3">
    <name type="scientific">Azospirillum thermophilum</name>
    <dbReference type="NCBI Taxonomy" id="2202148"/>
    <lineage>
        <taxon>Bacteria</taxon>
        <taxon>Pseudomonadati</taxon>
        <taxon>Pseudomonadota</taxon>
        <taxon>Alphaproteobacteria</taxon>
        <taxon>Rhodospirillales</taxon>
        <taxon>Azospirillaceae</taxon>
        <taxon>Azospirillum</taxon>
    </lineage>
</organism>
<dbReference type="Gene3D" id="2.30.30.40">
    <property type="entry name" value="SH3 Domains"/>
    <property type="match status" value="1"/>
</dbReference>
<keyword evidence="3" id="KW-1185">Reference proteome</keyword>
<dbReference type="GO" id="GO:0007165">
    <property type="term" value="P:signal transduction"/>
    <property type="evidence" value="ECO:0007669"/>
    <property type="project" value="InterPro"/>
</dbReference>
<dbReference type="InterPro" id="IPR002545">
    <property type="entry name" value="CheW-lke_dom"/>
</dbReference>
<sequence length="201" mass="21458">MSGGHERRPVDWGAVRARLARQNAALEDIFSGRGRWADAVLDRRAAELAVPPQMTRISRTAVLIARGAEMRYALALRHLAHIVPLPRLARVPGAPPAVLGVIATGGRVMRLFDLDRLCGGGAADGTAAGDGYAVVLRTGDRRPAALRLATVERVEELDLSTFAEAPPEPDQRAEQSYVRGLTAERVAILDMAAILDAVTAA</sequence>
<accession>A0A2S2CL36</accession>
<proteinExistence type="predicted"/>